<feature type="transmembrane region" description="Helical" evidence="7">
    <location>
        <begin position="114"/>
        <end position="133"/>
    </location>
</feature>
<feature type="transmembrane region" description="Helical" evidence="7">
    <location>
        <begin position="203"/>
        <end position="220"/>
    </location>
</feature>
<keyword evidence="4 7" id="KW-0812">Transmembrane</keyword>
<protein>
    <submittedName>
        <fullName evidence="9">MFS transporter</fullName>
    </submittedName>
</protein>
<dbReference type="SUPFAM" id="SSF103473">
    <property type="entry name" value="MFS general substrate transporter"/>
    <property type="match status" value="1"/>
</dbReference>
<evidence type="ECO:0000313" key="10">
    <source>
        <dbReference type="Proteomes" id="UP001606210"/>
    </source>
</evidence>
<comment type="caution">
    <text evidence="9">The sequence shown here is derived from an EMBL/GenBank/DDBJ whole genome shotgun (WGS) entry which is preliminary data.</text>
</comment>
<evidence type="ECO:0000259" key="8">
    <source>
        <dbReference type="PROSITE" id="PS50850"/>
    </source>
</evidence>
<dbReference type="EMBL" id="JBIGHV010000005">
    <property type="protein sequence ID" value="MFG6431360.1"/>
    <property type="molecule type" value="Genomic_DNA"/>
</dbReference>
<keyword evidence="5 7" id="KW-1133">Transmembrane helix</keyword>
<dbReference type="InterPro" id="IPR011701">
    <property type="entry name" value="MFS"/>
</dbReference>
<feature type="transmembrane region" description="Helical" evidence="7">
    <location>
        <begin position="55"/>
        <end position="71"/>
    </location>
</feature>
<dbReference type="PANTHER" id="PTHR42718:SF46">
    <property type="entry name" value="BLR6921 PROTEIN"/>
    <property type="match status" value="1"/>
</dbReference>
<keyword evidence="10" id="KW-1185">Reference proteome</keyword>
<feature type="transmembrane region" description="Helical" evidence="7">
    <location>
        <begin position="145"/>
        <end position="167"/>
    </location>
</feature>
<dbReference type="CDD" id="cd17321">
    <property type="entry name" value="MFS_MMR_MDR_like"/>
    <property type="match status" value="1"/>
</dbReference>
<name>A0ABW7F4E7_9BURK</name>
<feature type="transmembrane region" description="Helical" evidence="7">
    <location>
        <begin position="173"/>
        <end position="191"/>
    </location>
</feature>
<dbReference type="Pfam" id="PF07690">
    <property type="entry name" value="MFS_1"/>
    <property type="match status" value="1"/>
</dbReference>
<dbReference type="PROSITE" id="PS50850">
    <property type="entry name" value="MFS"/>
    <property type="match status" value="1"/>
</dbReference>
<sequence length="444" mass="44268">MNTTTLAQPAAKPLAGVLASLGLAALLPSLAISSANVALPTLATAFGASFAQTQWVVLAYLLATTTLIVGAGRLGDLIGKRRLLLAGIVLFTIASGLCALAPTLPLLIAARALQGVGAAAMMALTMAMVGAALPKAHTGRAMGLFGTMSAVGTALGPSLGGVLIGMLGWQAVFAVNLPLGLAAFVMAWRCLPADRGQGGAAGFDLPGTLWLALALAAYALAMTQHIGLLAAAAMGLLLFLRTEARAASPLMRLDRLRDPALSAALAMNALVSAVMMATLVVGPFHLSGALGLGAAAVGALMSIGPMVSAVSGVPAGRLVDRFGSRRMTQLGLAVMALGCALIALLPASLGAIAYVGPLALVTPGYALFQAANNTGVMADVAAEQRGVVAGLLTLSRNLGLITGASAVAAAFARGGLGLSFAIATGLLAIAVGLTRPRELQSREM</sequence>
<feature type="transmembrane region" description="Helical" evidence="7">
    <location>
        <begin position="83"/>
        <end position="108"/>
    </location>
</feature>
<dbReference type="Gene3D" id="1.20.1720.10">
    <property type="entry name" value="Multidrug resistance protein D"/>
    <property type="match status" value="1"/>
</dbReference>
<evidence type="ECO:0000256" key="2">
    <source>
        <dbReference type="ARBA" id="ARBA00022448"/>
    </source>
</evidence>
<evidence type="ECO:0000256" key="5">
    <source>
        <dbReference type="ARBA" id="ARBA00022989"/>
    </source>
</evidence>
<keyword evidence="3" id="KW-1003">Cell membrane</keyword>
<evidence type="ECO:0000256" key="7">
    <source>
        <dbReference type="SAM" id="Phobius"/>
    </source>
</evidence>
<evidence type="ECO:0000313" key="9">
    <source>
        <dbReference type="EMBL" id="MFG6431360.1"/>
    </source>
</evidence>
<evidence type="ECO:0000256" key="3">
    <source>
        <dbReference type="ARBA" id="ARBA00022475"/>
    </source>
</evidence>
<feature type="transmembrane region" description="Helical" evidence="7">
    <location>
        <begin position="416"/>
        <end position="434"/>
    </location>
</feature>
<feature type="transmembrane region" description="Helical" evidence="7">
    <location>
        <begin position="292"/>
        <end position="315"/>
    </location>
</feature>
<feature type="transmembrane region" description="Helical" evidence="7">
    <location>
        <begin position="226"/>
        <end position="244"/>
    </location>
</feature>
<evidence type="ECO:0000256" key="1">
    <source>
        <dbReference type="ARBA" id="ARBA00004651"/>
    </source>
</evidence>
<dbReference type="Gene3D" id="1.20.1250.20">
    <property type="entry name" value="MFS general substrate transporter like domains"/>
    <property type="match status" value="1"/>
</dbReference>
<feature type="transmembrane region" description="Helical" evidence="7">
    <location>
        <begin position="265"/>
        <end position="286"/>
    </location>
</feature>
<gene>
    <name evidence="9" type="ORF">ACG00Y_15630</name>
</gene>
<organism evidence="9 10">
    <name type="scientific">Pelomonas parva</name>
    <dbReference type="NCBI Taxonomy" id="3299032"/>
    <lineage>
        <taxon>Bacteria</taxon>
        <taxon>Pseudomonadati</taxon>
        <taxon>Pseudomonadota</taxon>
        <taxon>Betaproteobacteria</taxon>
        <taxon>Burkholderiales</taxon>
        <taxon>Sphaerotilaceae</taxon>
        <taxon>Roseateles</taxon>
    </lineage>
</organism>
<dbReference type="RefSeq" id="WP_394480360.1">
    <property type="nucleotide sequence ID" value="NZ_JBIGHV010000005.1"/>
</dbReference>
<dbReference type="InterPro" id="IPR020846">
    <property type="entry name" value="MFS_dom"/>
</dbReference>
<feature type="transmembrane region" description="Helical" evidence="7">
    <location>
        <begin position="327"/>
        <end position="345"/>
    </location>
</feature>
<evidence type="ECO:0000256" key="6">
    <source>
        <dbReference type="ARBA" id="ARBA00023136"/>
    </source>
</evidence>
<dbReference type="PRINTS" id="PR01036">
    <property type="entry name" value="TCRTETB"/>
</dbReference>
<dbReference type="PANTHER" id="PTHR42718">
    <property type="entry name" value="MAJOR FACILITATOR SUPERFAMILY MULTIDRUG TRANSPORTER MFSC"/>
    <property type="match status" value="1"/>
</dbReference>
<evidence type="ECO:0000256" key="4">
    <source>
        <dbReference type="ARBA" id="ARBA00022692"/>
    </source>
</evidence>
<reference evidence="9 10" key="1">
    <citation type="submission" date="2024-08" db="EMBL/GenBank/DDBJ databases">
        <authorList>
            <person name="Lu H."/>
        </authorList>
    </citation>
    <scope>NUCLEOTIDE SEQUENCE [LARGE SCALE GENOMIC DNA]</scope>
    <source>
        <strain evidence="9 10">LYH14W</strain>
    </source>
</reference>
<feature type="domain" description="Major facilitator superfamily (MFS) profile" evidence="8">
    <location>
        <begin position="17"/>
        <end position="442"/>
    </location>
</feature>
<proteinExistence type="predicted"/>
<dbReference type="Proteomes" id="UP001606210">
    <property type="component" value="Unassembled WGS sequence"/>
</dbReference>
<keyword evidence="2" id="KW-0813">Transport</keyword>
<accession>A0ABW7F4E7</accession>
<keyword evidence="6 7" id="KW-0472">Membrane</keyword>
<dbReference type="InterPro" id="IPR036259">
    <property type="entry name" value="MFS_trans_sf"/>
</dbReference>
<comment type="subcellular location">
    <subcellularLocation>
        <location evidence="1">Cell membrane</location>
        <topology evidence="1">Multi-pass membrane protein</topology>
    </subcellularLocation>
</comment>